<name>A0A814ZUV6_9BILA</name>
<gene>
    <name evidence="1" type="ORF">SEV965_LOCUS23510</name>
</gene>
<evidence type="ECO:0000313" key="2">
    <source>
        <dbReference type="Proteomes" id="UP000663889"/>
    </source>
</evidence>
<proteinExistence type="predicted"/>
<feature type="non-terminal residue" evidence="1">
    <location>
        <position position="1"/>
    </location>
</feature>
<comment type="caution">
    <text evidence="1">The sequence shown here is derived from an EMBL/GenBank/DDBJ whole genome shotgun (WGS) entry which is preliminary data.</text>
</comment>
<organism evidence="1 2">
    <name type="scientific">Rotaria sordida</name>
    <dbReference type="NCBI Taxonomy" id="392033"/>
    <lineage>
        <taxon>Eukaryota</taxon>
        <taxon>Metazoa</taxon>
        <taxon>Spiralia</taxon>
        <taxon>Gnathifera</taxon>
        <taxon>Rotifera</taxon>
        <taxon>Eurotatoria</taxon>
        <taxon>Bdelloidea</taxon>
        <taxon>Philodinida</taxon>
        <taxon>Philodinidae</taxon>
        <taxon>Rotaria</taxon>
    </lineage>
</organism>
<dbReference type="EMBL" id="CAJNOU010001741">
    <property type="protein sequence ID" value="CAF1246615.1"/>
    <property type="molecule type" value="Genomic_DNA"/>
</dbReference>
<reference evidence="1" key="1">
    <citation type="submission" date="2021-02" db="EMBL/GenBank/DDBJ databases">
        <authorList>
            <person name="Nowell W R."/>
        </authorList>
    </citation>
    <scope>NUCLEOTIDE SEQUENCE</scope>
</reference>
<protein>
    <submittedName>
        <fullName evidence="1">Uncharacterized protein</fullName>
    </submittedName>
</protein>
<dbReference type="Proteomes" id="UP000663889">
    <property type="component" value="Unassembled WGS sequence"/>
</dbReference>
<accession>A0A814ZUV6</accession>
<sequence>LVLIDESLSRSYIYPINLTIIDISQSEPIYSTVIIFISNISTYFSCLSYIKHLHIYLHTNLYLKNKKENIVPSTDQEHQAYKSLIIRAFDPFTPLNDQASNVNEWVINSNIELSSDISIRNLDFIN</sequence>
<dbReference type="AlphaFoldDB" id="A0A814ZUV6"/>
<evidence type="ECO:0000313" key="1">
    <source>
        <dbReference type="EMBL" id="CAF1246615.1"/>
    </source>
</evidence>